<proteinExistence type="predicted"/>
<protein>
    <submittedName>
        <fullName evidence="1">Uncharacterized protein</fullName>
    </submittedName>
</protein>
<dbReference type="EnsemblMetazoa" id="Aqu2.1.41100_001">
    <property type="protein sequence ID" value="Aqu2.1.41100_001"/>
    <property type="gene ID" value="Aqu2.1.41100"/>
</dbReference>
<sequence>MRIWIFNELWLDIIIT</sequence>
<reference evidence="1" key="1">
    <citation type="submission" date="2017-05" db="UniProtKB">
        <authorList>
            <consortium name="EnsemblMetazoa"/>
        </authorList>
    </citation>
    <scope>IDENTIFICATION</scope>
</reference>
<accession>A0A1X7VMM6</accession>
<dbReference type="AlphaFoldDB" id="A0A1X7VMM6"/>
<evidence type="ECO:0000313" key="1">
    <source>
        <dbReference type="EnsemblMetazoa" id="Aqu2.1.41100_001"/>
    </source>
</evidence>
<dbReference type="InParanoid" id="A0A1X7VMM6"/>
<organism evidence="1">
    <name type="scientific">Amphimedon queenslandica</name>
    <name type="common">Sponge</name>
    <dbReference type="NCBI Taxonomy" id="400682"/>
    <lineage>
        <taxon>Eukaryota</taxon>
        <taxon>Metazoa</taxon>
        <taxon>Porifera</taxon>
        <taxon>Demospongiae</taxon>
        <taxon>Heteroscleromorpha</taxon>
        <taxon>Haplosclerida</taxon>
        <taxon>Niphatidae</taxon>
        <taxon>Amphimedon</taxon>
    </lineage>
</organism>
<name>A0A1X7VMM6_AMPQE</name>